<evidence type="ECO:0000313" key="7">
    <source>
        <dbReference type="EMBL" id="BAJ33265.1"/>
    </source>
</evidence>
<feature type="region of interest" description="Disordered" evidence="4">
    <location>
        <begin position="689"/>
        <end position="709"/>
    </location>
</feature>
<feature type="repeat" description="WD" evidence="3">
    <location>
        <begin position="934"/>
        <end position="977"/>
    </location>
</feature>
<gene>
    <name evidence="7" type="ordered locus">KSE_75110</name>
</gene>
<feature type="repeat" description="WD" evidence="3">
    <location>
        <begin position="1242"/>
        <end position="1285"/>
    </location>
</feature>
<sequence>MERPEGTGEPRHVVLSLGIALTPTEDGDSPRFGLDVLEEAPGHADRVAKILEEFRYTARHPTTAAEAGAEGAADHGKLVEAAVEAEDADVLIVHIVGHGELAEGSSEKLYILGSDGERLGRPVGGWIDLIEDHPGRHRPMTLFVLDVCYAGQAAVTAWHSRMDVDRRRAWVLAATGPDRQAFGYRLSRALVRVLEKYRDLEVRFDPSLRYIPPDTVWRDIDRTVDELARQSNGLPQSILTSLVPGHADLSHLPFFPNPSYNAHDTAPIPDLPPEIARLADWAADPLHFMRRAGGAEPVDRDWAEGYFTGRTTQLDTLTRWLDDDTAAPGLRVVTGKAGAGKSALLGILLCAAHPALRRHTRPLWAGLDDHVPDENHRIAAVHARRLGLDDITASLARQLRHISALHSTTPPDGETQDPAGNPVQLLLNLLPPDSRPVTIVIDALDEALQPQDITTALLLPLARHAQTADSRLRLLVATREDARFHQLLGLARNTGACTDLSTVAPDEIRRDVAAYTKRLLTADGPYTRATLRPVRNALAETIAETLTAPGPADHEALQWGEFLTAGLYVHLLLATPPAATVEDAVHLGRAAPRELPDLLEIDLRRHSDRIHLRPVLTALAYAQGRGMPESVLAHAAAAFTADGAPPLSQRDLYTLLDGAARFYLRRDIDTDGTTLYRLFHEGLADWLRRPASPPSDESAPTTGRPAPDPAERLFERLLDCVPRDSTGDMSWQHAAGYLLRHTAQHAVDAGRLDELLDDGRYLQHADPHTLANTLTHAHSDRARLNAAVYRASWGLHHTLPPAARRQLLALDAARFQNAPLQDQLPGDGDWTVRWATGSQVTPALVSTLPGHTGRVRAVAVTLLESRPHAVTVGDDRSVRVWDLTTGTQVRELTGPTGEMDAVAVTVLGNRPHAVTGGHSVWAWDLTTGTQVRQLTGHTGRVKAAAVTVLEGRPHAVTADNDRSVRVWDLTTGTQVRELTGHTGRVNAVAVTVLEGRPHAVTADNDRSVRVWDLTTGTQVRELTGHTGRVNAVAVTVLEGRPHAVTAGDDRSVRVWDLSTGTQVRELTGHTDWVNAVAVTVLEGRPHAVTAGDDRLVRAWDLTTGTQVRELTGHTGGVNAVAVTVLEGRPHAVTGGDDRSVRVWDLTTGTQVRELTGHTRGVNAVAVTVLGNRPHAVTGGDDRLVRACDLTTGTQVRELTGHTGGVNAVAVTVLGNRPHAVTAGDDRSVRVWDLSTGTQVRELTGHTGGVNAAAVTVLGNRPHAVTAGDDRSVRVWDLSTGTQVRELTGHTGGVNAVAVTVLGSRPHAVTGGNDRSVRVWDLSTGTQVRELTGHTGGVNAVAVTVLESRPHAVTAGDDRSVRVWDLSTGTQVRELTGHTRWVNAVAVTVLGNRPHAVTGGNDRSVRVWDLTTGTCLTTFHFPAAVQAVTITAAGIVVVGFGYEVAALSLEPMIRRLC</sequence>
<keyword evidence="5" id="KW-1133">Transmembrane helix</keyword>
<keyword evidence="2" id="KW-0677">Repeat</keyword>
<dbReference type="InterPro" id="IPR041664">
    <property type="entry name" value="AAA_16"/>
</dbReference>
<keyword evidence="5" id="KW-0472">Membrane</keyword>
<evidence type="ECO:0000256" key="3">
    <source>
        <dbReference type="PROSITE-ProRule" id="PRU00221"/>
    </source>
</evidence>
<keyword evidence="1 3" id="KW-0853">WD repeat</keyword>
<dbReference type="InterPro" id="IPR027417">
    <property type="entry name" value="P-loop_NTPase"/>
</dbReference>
<keyword evidence="5" id="KW-0812">Transmembrane</keyword>
<feature type="repeat" description="WD" evidence="3">
    <location>
        <begin position="1022"/>
        <end position="1065"/>
    </location>
</feature>
<feature type="repeat" description="WD" evidence="3">
    <location>
        <begin position="1198"/>
        <end position="1241"/>
    </location>
</feature>
<reference evidence="7 8" key="1">
    <citation type="journal article" date="2010" name="DNA Res.">
        <title>Genome sequence of Kitasatospora setae NBRC 14216T: an evolutionary snapshot of the family Streptomycetaceae.</title>
        <authorList>
            <person name="Ichikawa N."/>
            <person name="Oguchi A."/>
            <person name="Ikeda H."/>
            <person name="Ishikawa J."/>
            <person name="Kitani S."/>
            <person name="Watanabe Y."/>
            <person name="Nakamura S."/>
            <person name="Katano Y."/>
            <person name="Kishi E."/>
            <person name="Sasagawa M."/>
            <person name="Ankai A."/>
            <person name="Fukui S."/>
            <person name="Hashimoto Y."/>
            <person name="Kamata S."/>
            <person name="Otoguro M."/>
            <person name="Tanikawa S."/>
            <person name="Nihira T."/>
            <person name="Horinouchi S."/>
            <person name="Ohnishi Y."/>
            <person name="Hayakawa M."/>
            <person name="Kuzuyama T."/>
            <person name="Arisawa A."/>
            <person name="Nomoto F."/>
            <person name="Miura H."/>
            <person name="Takahashi Y."/>
            <person name="Fujita N."/>
        </authorList>
    </citation>
    <scope>NUCLEOTIDE SEQUENCE [LARGE SCALE GENOMIC DNA]</scope>
    <source>
        <strain evidence="8">ATCC 33774 / DSM 43861 / JCM 3304 / KCC A-0304 / NBRC 14216 / KM-6054</strain>
    </source>
</reference>
<protein>
    <recommendedName>
        <fullName evidence="6">Orc1-like AAA ATPase domain-containing protein</fullName>
    </recommendedName>
</protein>
<feature type="domain" description="Orc1-like AAA ATPase" evidence="6">
    <location>
        <begin position="307"/>
        <end position="467"/>
    </location>
</feature>
<dbReference type="Proteomes" id="UP000007076">
    <property type="component" value="Chromosome"/>
</dbReference>
<dbReference type="InterPro" id="IPR015943">
    <property type="entry name" value="WD40/YVTN_repeat-like_dom_sf"/>
</dbReference>
<feature type="repeat" description="WD" evidence="3">
    <location>
        <begin position="1066"/>
        <end position="1109"/>
    </location>
</feature>
<dbReference type="STRING" id="452652.KSE_75110"/>
<dbReference type="PANTHER" id="PTHR19848">
    <property type="entry name" value="WD40 REPEAT PROTEIN"/>
    <property type="match status" value="1"/>
</dbReference>
<dbReference type="Pfam" id="PF00400">
    <property type="entry name" value="WD40"/>
    <property type="match status" value="12"/>
</dbReference>
<evidence type="ECO:0000256" key="4">
    <source>
        <dbReference type="SAM" id="MobiDB-lite"/>
    </source>
</evidence>
<dbReference type="PANTHER" id="PTHR19848:SF8">
    <property type="entry name" value="F-BOX AND WD REPEAT DOMAIN CONTAINING 7"/>
    <property type="match status" value="1"/>
</dbReference>
<dbReference type="PROSITE" id="PS50082">
    <property type="entry name" value="WD_REPEATS_2"/>
    <property type="match status" value="11"/>
</dbReference>
<feature type="repeat" description="WD" evidence="3">
    <location>
        <begin position="1110"/>
        <end position="1153"/>
    </location>
</feature>
<evidence type="ECO:0000313" key="8">
    <source>
        <dbReference type="Proteomes" id="UP000007076"/>
    </source>
</evidence>
<keyword evidence="8" id="KW-1185">Reference proteome</keyword>
<dbReference type="CDD" id="cd00200">
    <property type="entry name" value="WD40"/>
    <property type="match status" value="2"/>
</dbReference>
<evidence type="ECO:0000256" key="5">
    <source>
        <dbReference type="SAM" id="Phobius"/>
    </source>
</evidence>
<dbReference type="RefSeq" id="WP_014140556.1">
    <property type="nucleotide sequence ID" value="NC_016109.1"/>
</dbReference>
<dbReference type="SUPFAM" id="SSF52540">
    <property type="entry name" value="P-loop containing nucleoside triphosphate hydrolases"/>
    <property type="match status" value="1"/>
</dbReference>
<evidence type="ECO:0000256" key="1">
    <source>
        <dbReference type="ARBA" id="ARBA00022574"/>
    </source>
</evidence>
<dbReference type="InterPro" id="IPR020472">
    <property type="entry name" value="WD40_PAC1"/>
</dbReference>
<evidence type="ECO:0000259" key="6">
    <source>
        <dbReference type="Pfam" id="PF13191"/>
    </source>
</evidence>
<dbReference type="PATRIC" id="fig|452652.3.peg.7557"/>
<feature type="repeat" description="WD" evidence="3">
    <location>
        <begin position="1374"/>
        <end position="1417"/>
    </location>
</feature>
<feature type="repeat" description="WD" evidence="3">
    <location>
        <begin position="848"/>
        <end position="891"/>
    </location>
</feature>
<accession>E4NJW7</accession>
<dbReference type="EMBL" id="AP010968">
    <property type="protein sequence ID" value="BAJ33265.1"/>
    <property type="molecule type" value="Genomic_DNA"/>
</dbReference>
<proteinExistence type="predicted"/>
<dbReference type="eggNOG" id="COG2319">
    <property type="taxonomic scope" value="Bacteria"/>
</dbReference>
<dbReference type="HOGENOM" id="CLU_002396_0_0_11"/>
<feature type="repeat" description="WD" evidence="3">
    <location>
        <begin position="1286"/>
        <end position="1329"/>
    </location>
</feature>
<organism evidence="7 8">
    <name type="scientific">Kitasatospora setae (strain ATCC 33774 / DSM 43861 / JCM 3304 / KCC A-0304 / NBRC 14216 / KM-6054)</name>
    <name type="common">Streptomyces setae</name>
    <dbReference type="NCBI Taxonomy" id="452652"/>
    <lineage>
        <taxon>Bacteria</taxon>
        <taxon>Bacillati</taxon>
        <taxon>Actinomycetota</taxon>
        <taxon>Actinomycetes</taxon>
        <taxon>Kitasatosporales</taxon>
        <taxon>Streptomycetaceae</taxon>
        <taxon>Kitasatospora</taxon>
    </lineage>
</organism>
<dbReference type="KEGG" id="ksk:KSE_75110"/>
<feature type="repeat" description="WD" evidence="3">
    <location>
        <begin position="978"/>
        <end position="1021"/>
    </location>
</feature>
<feature type="repeat" description="WD" evidence="3">
    <location>
        <begin position="1330"/>
        <end position="1373"/>
    </location>
</feature>
<dbReference type="Gene3D" id="3.40.50.300">
    <property type="entry name" value="P-loop containing nucleotide triphosphate hydrolases"/>
    <property type="match status" value="1"/>
</dbReference>
<name>E4NJW7_KITSK</name>
<dbReference type="Pfam" id="PF13191">
    <property type="entry name" value="AAA_16"/>
    <property type="match status" value="1"/>
</dbReference>
<dbReference type="Gene3D" id="2.130.10.10">
    <property type="entry name" value="YVTN repeat-like/Quinoprotein amine dehydrogenase"/>
    <property type="match status" value="4"/>
</dbReference>
<dbReference type="PROSITE" id="PS50294">
    <property type="entry name" value="WD_REPEATS_REGION"/>
    <property type="match status" value="8"/>
</dbReference>
<evidence type="ECO:0000256" key="2">
    <source>
        <dbReference type="ARBA" id="ARBA00022737"/>
    </source>
</evidence>
<dbReference type="InterPro" id="IPR001680">
    <property type="entry name" value="WD40_rpt"/>
</dbReference>
<feature type="transmembrane region" description="Helical" evidence="5">
    <location>
        <begin position="1422"/>
        <end position="1444"/>
    </location>
</feature>
<dbReference type="PRINTS" id="PR00320">
    <property type="entry name" value="GPROTEINBRPT"/>
</dbReference>
<dbReference type="InterPro" id="IPR011047">
    <property type="entry name" value="Quinoprotein_ADH-like_sf"/>
</dbReference>
<dbReference type="PROSITE" id="PS00678">
    <property type="entry name" value="WD_REPEATS_1"/>
    <property type="match status" value="11"/>
</dbReference>
<dbReference type="SMART" id="SM00320">
    <property type="entry name" value="WD40"/>
    <property type="match status" value="13"/>
</dbReference>
<dbReference type="InterPro" id="IPR019775">
    <property type="entry name" value="WD40_repeat_CS"/>
</dbReference>
<dbReference type="SUPFAM" id="SSF50998">
    <property type="entry name" value="Quinoprotein alcohol dehydrogenase-like"/>
    <property type="match status" value="2"/>
</dbReference>